<dbReference type="GeneID" id="15803264"/>
<protein>
    <submittedName>
        <fullName evidence="2">Uncharacterized protein</fullName>
    </submittedName>
</protein>
<proteinExistence type="predicted"/>
<dbReference type="EMBL" id="CP001669">
    <property type="protein sequence ID" value="AFZ80033.1"/>
    <property type="molecule type" value="Genomic_DNA"/>
</dbReference>
<name>L0AXQ7_THEEQ</name>
<evidence type="ECO:0000313" key="3">
    <source>
        <dbReference type="Proteomes" id="UP000031512"/>
    </source>
</evidence>
<feature type="region of interest" description="Disordered" evidence="1">
    <location>
        <begin position="75"/>
        <end position="119"/>
    </location>
</feature>
<sequence>MKNVNDGTPATGNDPNSFWHGYINGDNGNEIKAEGSNNEKGLGKLLSELNQNNGVLDSNNFSQLGDLVKSLQSDYPNYDYQPQKSTSNVEGPMGVGKSRPTDVPKYSPPVPLFGNRKAHIPKPYDQTEILLG</sequence>
<dbReference type="RefSeq" id="XP_004829699.1">
    <property type="nucleotide sequence ID" value="XM_004829642.1"/>
</dbReference>
<dbReference type="Proteomes" id="UP000031512">
    <property type="component" value="Chromosome 1"/>
</dbReference>
<dbReference type="KEGG" id="beq:BEWA_028830"/>
<feature type="compositionally biased region" description="Polar residues" evidence="1">
    <location>
        <begin position="75"/>
        <end position="89"/>
    </location>
</feature>
<dbReference type="AlphaFoldDB" id="L0AXQ7"/>
<feature type="region of interest" description="Disordered" evidence="1">
    <location>
        <begin position="1"/>
        <end position="38"/>
    </location>
</feature>
<organism evidence="2 3">
    <name type="scientific">Theileria equi strain WA</name>
    <dbReference type="NCBI Taxonomy" id="1537102"/>
    <lineage>
        <taxon>Eukaryota</taxon>
        <taxon>Sar</taxon>
        <taxon>Alveolata</taxon>
        <taxon>Apicomplexa</taxon>
        <taxon>Aconoidasida</taxon>
        <taxon>Piroplasmida</taxon>
        <taxon>Theileriidae</taxon>
        <taxon>Theileria</taxon>
    </lineage>
</organism>
<reference evidence="2 3" key="1">
    <citation type="journal article" date="2012" name="BMC Genomics">
        <title>Comparative genomic analysis and phylogenetic position of Theileria equi.</title>
        <authorList>
            <person name="Kappmeyer L.S."/>
            <person name="Thiagarajan M."/>
            <person name="Herndon D.R."/>
            <person name="Ramsay J.D."/>
            <person name="Caler E."/>
            <person name="Djikeng A."/>
            <person name="Gillespie J.J."/>
            <person name="Lau A.O."/>
            <person name="Roalson E.H."/>
            <person name="Silva J.C."/>
            <person name="Silva M.G."/>
            <person name="Suarez C.E."/>
            <person name="Ueti M.W."/>
            <person name="Nene V.M."/>
            <person name="Mealey R.H."/>
            <person name="Knowles D.P."/>
            <person name="Brayton K.A."/>
        </authorList>
    </citation>
    <scope>NUCLEOTIDE SEQUENCE [LARGE SCALE GENOMIC DNA]</scope>
    <source>
        <strain evidence="2 3">WA</strain>
    </source>
</reference>
<keyword evidence="3" id="KW-1185">Reference proteome</keyword>
<feature type="compositionally biased region" description="Polar residues" evidence="1">
    <location>
        <begin position="1"/>
        <end position="16"/>
    </location>
</feature>
<dbReference type="VEuPathDB" id="PiroplasmaDB:BEWA_028830"/>
<evidence type="ECO:0000256" key="1">
    <source>
        <dbReference type="SAM" id="MobiDB-lite"/>
    </source>
</evidence>
<evidence type="ECO:0000313" key="2">
    <source>
        <dbReference type="EMBL" id="AFZ80033.1"/>
    </source>
</evidence>
<accession>L0AXQ7</accession>
<gene>
    <name evidence="2" type="ORF">BEWA_028830</name>
</gene>